<comment type="caution">
    <text evidence="1">The sequence shown here is derived from an EMBL/GenBank/DDBJ whole genome shotgun (WGS) entry which is preliminary data.</text>
</comment>
<evidence type="ECO:0000313" key="2">
    <source>
        <dbReference type="Proteomes" id="UP001207468"/>
    </source>
</evidence>
<gene>
    <name evidence="1" type="ORF">F5148DRAFT_1152560</name>
</gene>
<dbReference type="Proteomes" id="UP001207468">
    <property type="component" value="Unassembled WGS sequence"/>
</dbReference>
<sequence length="153" mass="17583">MARTKQTGCPPPPVLHWTYNQTHCIITHGQQCHACCHLQFHLDDHKDDESMARAWEAHDHTEAQPFQQQIDCLREEHNEALKELTTLHQEFNDVLRELQGVQQDLDQLHEAVDPAPTSASSSSWQHKRVHLQTITSPQGPAEQDIIYIDCKPN</sequence>
<proteinExistence type="predicted"/>
<name>A0ACC0TVS9_9AGAM</name>
<protein>
    <submittedName>
        <fullName evidence="1">Uncharacterized protein</fullName>
    </submittedName>
</protein>
<keyword evidence="2" id="KW-1185">Reference proteome</keyword>
<organism evidence="1 2">
    <name type="scientific">Russula earlei</name>
    <dbReference type="NCBI Taxonomy" id="71964"/>
    <lineage>
        <taxon>Eukaryota</taxon>
        <taxon>Fungi</taxon>
        <taxon>Dikarya</taxon>
        <taxon>Basidiomycota</taxon>
        <taxon>Agaricomycotina</taxon>
        <taxon>Agaricomycetes</taxon>
        <taxon>Russulales</taxon>
        <taxon>Russulaceae</taxon>
        <taxon>Russula</taxon>
    </lineage>
</organism>
<reference evidence="1" key="1">
    <citation type="submission" date="2021-03" db="EMBL/GenBank/DDBJ databases">
        <title>Evolutionary priming and transition to the ectomycorrhizal habit in an iconic lineage of mushroom-forming fungi: is preadaptation a requirement?</title>
        <authorList>
            <consortium name="DOE Joint Genome Institute"/>
            <person name="Looney B.P."/>
            <person name="Miyauchi S."/>
            <person name="Morin E."/>
            <person name="Drula E."/>
            <person name="Courty P.E."/>
            <person name="Chicoki N."/>
            <person name="Fauchery L."/>
            <person name="Kohler A."/>
            <person name="Kuo A."/>
            <person name="LaButti K."/>
            <person name="Pangilinan J."/>
            <person name="Lipzen A."/>
            <person name="Riley R."/>
            <person name="Andreopoulos W."/>
            <person name="He G."/>
            <person name="Johnson J."/>
            <person name="Barry K.W."/>
            <person name="Grigoriev I.V."/>
            <person name="Nagy L."/>
            <person name="Hibbett D."/>
            <person name="Henrissat B."/>
            <person name="Matheny P.B."/>
            <person name="Labbe J."/>
            <person name="Martin A.F."/>
        </authorList>
    </citation>
    <scope>NUCLEOTIDE SEQUENCE</scope>
    <source>
        <strain evidence="1">BPL698</strain>
    </source>
</reference>
<evidence type="ECO:0000313" key="1">
    <source>
        <dbReference type="EMBL" id="KAI9451103.1"/>
    </source>
</evidence>
<accession>A0ACC0TVS9</accession>
<dbReference type="EMBL" id="JAGFNK010000393">
    <property type="protein sequence ID" value="KAI9451103.1"/>
    <property type="molecule type" value="Genomic_DNA"/>
</dbReference>